<dbReference type="SMART" id="SM00332">
    <property type="entry name" value="PP2Cc"/>
    <property type="match status" value="1"/>
</dbReference>
<dbReference type="STRING" id="1156394.T0RHT5"/>
<dbReference type="PANTHER" id="PTHR13832:SF827">
    <property type="entry name" value="PROTEIN PHOSPHATASE 1L"/>
    <property type="match status" value="1"/>
</dbReference>
<dbReference type="Pfam" id="PF00481">
    <property type="entry name" value="PP2C"/>
    <property type="match status" value="1"/>
</dbReference>
<dbReference type="InParanoid" id="T0RHT5"/>
<reference evidence="3 4" key="1">
    <citation type="submission" date="2012-04" db="EMBL/GenBank/DDBJ databases">
        <title>The Genome Sequence of Saprolegnia declina VS20.</title>
        <authorList>
            <consortium name="The Broad Institute Genome Sequencing Platform"/>
            <person name="Russ C."/>
            <person name="Nusbaum C."/>
            <person name="Tyler B."/>
            <person name="van West P."/>
            <person name="Dieguez-Uribeondo J."/>
            <person name="de Bruijn I."/>
            <person name="Tripathy S."/>
            <person name="Jiang R."/>
            <person name="Young S.K."/>
            <person name="Zeng Q."/>
            <person name="Gargeya S."/>
            <person name="Fitzgerald M."/>
            <person name="Haas B."/>
            <person name="Abouelleil A."/>
            <person name="Alvarado L."/>
            <person name="Arachchi H.M."/>
            <person name="Berlin A."/>
            <person name="Chapman S.B."/>
            <person name="Goldberg J."/>
            <person name="Griggs A."/>
            <person name="Gujja S."/>
            <person name="Hansen M."/>
            <person name="Howarth C."/>
            <person name="Imamovic A."/>
            <person name="Larimer J."/>
            <person name="McCowen C."/>
            <person name="Montmayeur A."/>
            <person name="Murphy C."/>
            <person name="Neiman D."/>
            <person name="Pearson M."/>
            <person name="Priest M."/>
            <person name="Roberts A."/>
            <person name="Saif S."/>
            <person name="Shea T."/>
            <person name="Sisk P."/>
            <person name="Sykes S."/>
            <person name="Wortman J."/>
            <person name="Nusbaum C."/>
            <person name="Birren B."/>
        </authorList>
    </citation>
    <scope>NUCLEOTIDE SEQUENCE [LARGE SCALE GENOMIC DNA]</scope>
    <source>
        <strain evidence="3 4">VS20</strain>
    </source>
</reference>
<organism evidence="3 4">
    <name type="scientific">Saprolegnia diclina (strain VS20)</name>
    <dbReference type="NCBI Taxonomy" id="1156394"/>
    <lineage>
        <taxon>Eukaryota</taxon>
        <taxon>Sar</taxon>
        <taxon>Stramenopiles</taxon>
        <taxon>Oomycota</taxon>
        <taxon>Saprolegniomycetes</taxon>
        <taxon>Saprolegniales</taxon>
        <taxon>Saprolegniaceae</taxon>
        <taxon>Saprolegnia</taxon>
    </lineage>
</organism>
<evidence type="ECO:0000313" key="4">
    <source>
        <dbReference type="Proteomes" id="UP000030762"/>
    </source>
</evidence>
<keyword evidence="4" id="KW-1185">Reference proteome</keyword>
<dbReference type="CDD" id="cd00143">
    <property type="entry name" value="PP2Cc"/>
    <property type="match status" value="1"/>
</dbReference>
<feature type="region of interest" description="Disordered" evidence="1">
    <location>
        <begin position="172"/>
        <end position="191"/>
    </location>
</feature>
<dbReference type="GeneID" id="19951118"/>
<dbReference type="VEuPathDB" id="FungiDB:SDRG_10391"/>
<dbReference type="EMBL" id="JH767166">
    <property type="protein sequence ID" value="EQC31873.1"/>
    <property type="molecule type" value="Genomic_DNA"/>
</dbReference>
<gene>
    <name evidence="3" type="ORF">SDRG_10391</name>
</gene>
<dbReference type="eggNOG" id="KOG0698">
    <property type="taxonomic scope" value="Eukaryota"/>
</dbReference>
<feature type="domain" description="PPM-type phosphatase" evidence="2">
    <location>
        <begin position="234"/>
        <end position="538"/>
    </location>
</feature>
<dbReference type="InterPro" id="IPR036457">
    <property type="entry name" value="PPM-type-like_dom_sf"/>
</dbReference>
<dbReference type="InterPro" id="IPR001932">
    <property type="entry name" value="PPM-type_phosphatase-like_dom"/>
</dbReference>
<proteinExistence type="predicted"/>
<dbReference type="PANTHER" id="PTHR13832">
    <property type="entry name" value="PROTEIN PHOSPHATASE 2C"/>
    <property type="match status" value="1"/>
</dbReference>
<dbReference type="Proteomes" id="UP000030762">
    <property type="component" value="Unassembled WGS sequence"/>
</dbReference>
<evidence type="ECO:0000259" key="2">
    <source>
        <dbReference type="PROSITE" id="PS51746"/>
    </source>
</evidence>
<accession>T0RHT5</accession>
<name>T0RHT5_SAPDV</name>
<protein>
    <recommendedName>
        <fullName evidence="2">PPM-type phosphatase domain-containing protein</fullName>
    </recommendedName>
</protein>
<dbReference type="RefSeq" id="XP_008614601.1">
    <property type="nucleotide sequence ID" value="XM_008616379.1"/>
</dbReference>
<dbReference type="InterPro" id="IPR015655">
    <property type="entry name" value="PP2C"/>
</dbReference>
<dbReference type="GO" id="GO:0004722">
    <property type="term" value="F:protein serine/threonine phosphatase activity"/>
    <property type="evidence" value="ECO:0007669"/>
    <property type="project" value="InterPro"/>
</dbReference>
<evidence type="ECO:0000256" key="1">
    <source>
        <dbReference type="SAM" id="MobiDB-lite"/>
    </source>
</evidence>
<dbReference type="OMA" id="PRNDIAQ"/>
<dbReference type="PROSITE" id="PS51746">
    <property type="entry name" value="PPM_2"/>
    <property type="match status" value="1"/>
</dbReference>
<dbReference type="SUPFAM" id="SSF81606">
    <property type="entry name" value="PP2C-like"/>
    <property type="match status" value="1"/>
</dbReference>
<dbReference type="OrthoDB" id="10264738at2759"/>
<dbReference type="Gene3D" id="3.60.40.10">
    <property type="entry name" value="PPM-type phosphatase domain"/>
    <property type="match status" value="1"/>
</dbReference>
<sequence length="548" mass="58518">MATPIFGARSTGARLSAPPSPHLGVFGKHCEAQFQIYLGPTKSLSRAVSHVTAACTSADRALDRCLARMSDIAMETPGTTANDVDATPTKASARSLSLVVSSPRNDIAQTPGRTAVRLLNFSRRPQQAKQPYDAPVSTLLRARGVKLSPRPLSPGHETIPLDVRWKKRARSSSKGLVDATGPKKSKCSPPPVALTYPSRVKGKAKMSTAIDAAIRSFQRDQLKTTTYYHAPTCHVVVSRTQGTRPYMEDEHVVQKQVFEDSGASAFGIFDGHNGGWAAEFASTRLVELVSAHDGLHAIASRYAPLSIAADVPVDVSEADVHAVYEGLTEVFLSLDNEILTQTIARKQRDGATGLLLLVLGPHVFCANVGDTRAVRGTWSKADDSVSTDRVSLDHKPTLEAETARIVAAGGQVIFSGCWRVAHEKVGLRLAVSRSFGDHPLKLQLPSSCTAPLVSCVPSVRHFRIDAESASDFVVLASDGLWDRLDDDEAVATVQTALAQAAAGEGGLKDRLKAAANALIQSALERKSYDNITTLLVVLKAPSVVALTS</sequence>
<evidence type="ECO:0000313" key="3">
    <source>
        <dbReference type="EMBL" id="EQC31873.1"/>
    </source>
</evidence>
<dbReference type="AlphaFoldDB" id="T0RHT5"/>